<dbReference type="EMBL" id="JACRYL010000028">
    <property type="protein sequence ID" value="MBC6112866.1"/>
    <property type="molecule type" value="Genomic_DNA"/>
</dbReference>
<dbReference type="SUPFAM" id="SSF142906">
    <property type="entry name" value="YjbR-like"/>
    <property type="match status" value="1"/>
</dbReference>
<protein>
    <submittedName>
        <fullName evidence="1">MmcQ/YjbR family DNA-binding protein</fullName>
    </submittedName>
</protein>
<dbReference type="Pfam" id="PF04237">
    <property type="entry name" value="YjbR"/>
    <property type="match status" value="1"/>
</dbReference>
<dbReference type="InterPro" id="IPR038056">
    <property type="entry name" value="YjbR-like_sf"/>
</dbReference>
<keyword evidence="2" id="KW-1185">Reference proteome</keyword>
<sequence>MKDFTEATYQALTFIRETVLELPAVTEKICFETPGFYVGKKLFARMKEDGENLVLYTENRAFWMNKNPKTYFITPHYENFKYMLVSLNLVDPQELKELLTEAWKNRAPKALTKQTN</sequence>
<gene>
    <name evidence="1" type="ORF">H7U22_20775</name>
</gene>
<keyword evidence="1" id="KW-0238">DNA-binding</keyword>
<dbReference type="InterPro" id="IPR058532">
    <property type="entry name" value="YjbR/MT2646/Rv2570-like"/>
</dbReference>
<reference evidence="1 2" key="1">
    <citation type="submission" date="2020-08" db="EMBL/GenBank/DDBJ databases">
        <authorList>
            <person name="Sun Q."/>
            <person name="Inoue M."/>
        </authorList>
    </citation>
    <scope>NUCLEOTIDE SEQUENCE [LARGE SCALE GENOMIC DNA]</scope>
    <source>
        <strain evidence="1 2">CCM 8938</strain>
    </source>
</reference>
<proteinExistence type="predicted"/>
<comment type="caution">
    <text evidence="1">The sequence shown here is derived from an EMBL/GenBank/DDBJ whole genome shotgun (WGS) entry which is preliminary data.</text>
</comment>
<dbReference type="RefSeq" id="WP_187073282.1">
    <property type="nucleotide sequence ID" value="NZ_JACRYL010000028.1"/>
</dbReference>
<dbReference type="GO" id="GO:0003677">
    <property type="term" value="F:DNA binding"/>
    <property type="evidence" value="ECO:0007669"/>
    <property type="project" value="UniProtKB-KW"/>
</dbReference>
<evidence type="ECO:0000313" key="1">
    <source>
        <dbReference type="EMBL" id="MBC6112866.1"/>
    </source>
</evidence>
<organism evidence="1 2">
    <name type="scientific">Pedobacter fastidiosus</name>
    <dbReference type="NCBI Taxonomy" id="2765361"/>
    <lineage>
        <taxon>Bacteria</taxon>
        <taxon>Pseudomonadati</taxon>
        <taxon>Bacteroidota</taxon>
        <taxon>Sphingobacteriia</taxon>
        <taxon>Sphingobacteriales</taxon>
        <taxon>Sphingobacteriaceae</taxon>
        <taxon>Pedobacter</taxon>
    </lineage>
</organism>
<evidence type="ECO:0000313" key="2">
    <source>
        <dbReference type="Proteomes" id="UP000652755"/>
    </source>
</evidence>
<name>A0ABR7KXR4_9SPHI</name>
<accession>A0ABR7KXR4</accession>
<dbReference type="Gene3D" id="3.90.1150.30">
    <property type="match status" value="1"/>
</dbReference>
<dbReference type="Proteomes" id="UP000652755">
    <property type="component" value="Unassembled WGS sequence"/>
</dbReference>